<gene>
    <name evidence="1" type="ORF">EI97DRAFT_103178</name>
</gene>
<protein>
    <submittedName>
        <fullName evidence="1">Uncharacterized protein</fullName>
    </submittedName>
</protein>
<dbReference type="Proteomes" id="UP000800097">
    <property type="component" value="Unassembled WGS sequence"/>
</dbReference>
<name>A0A6A6JEJ9_WESOR</name>
<reference evidence="1" key="1">
    <citation type="journal article" date="2020" name="Stud. Mycol.">
        <title>101 Dothideomycetes genomes: a test case for predicting lifestyles and emergence of pathogens.</title>
        <authorList>
            <person name="Haridas S."/>
            <person name="Albert R."/>
            <person name="Binder M."/>
            <person name="Bloem J."/>
            <person name="Labutti K."/>
            <person name="Salamov A."/>
            <person name="Andreopoulos B."/>
            <person name="Baker S."/>
            <person name="Barry K."/>
            <person name="Bills G."/>
            <person name="Bluhm B."/>
            <person name="Cannon C."/>
            <person name="Castanera R."/>
            <person name="Culley D."/>
            <person name="Daum C."/>
            <person name="Ezra D."/>
            <person name="Gonzalez J."/>
            <person name="Henrissat B."/>
            <person name="Kuo A."/>
            <person name="Liang C."/>
            <person name="Lipzen A."/>
            <person name="Lutzoni F."/>
            <person name="Magnuson J."/>
            <person name="Mondo S."/>
            <person name="Nolan M."/>
            <person name="Ohm R."/>
            <person name="Pangilinan J."/>
            <person name="Park H.-J."/>
            <person name="Ramirez L."/>
            <person name="Alfaro M."/>
            <person name="Sun H."/>
            <person name="Tritt A."/>
            <person name="Yoshinaga Y."/>
            <person name="Zwiers L.-H."/>
            <person name="Turgeon B."/>
            <person name="Goodwin S."/>
            <person name="Spatafora J."/>
            <person name="Crous P."/>
            <person name="Grigoriev I."/>
        </authorList>
    </citation>
    <scope>NUCLEOTIDE SEQUENCE</scope>
    <source>
        <strain evidence="1">CBS 379.55</strain>
    </source>
</reference>
<dbReference type="AlphaFoldDB" id="A0A6A6JEJ9"/>
<proteinExistence type="predicted"/>
<evidence type="ECO:0000313" key="2">
    <source>
        <dbReference type="Proteomes" id="UP000800097"/>
    </source>
</evidence>
<keyword evidence="2" id="KW-1185">Reference proteome</keyword>
<dbReference type="EMBL" id="ML986502">
    <property type="protein sequence ID" value="KAF2274593.1"/>
    <property type="molecule type" value="Genomic_DNA"/>
</dbReference>
<evidence type="ECO:0000313" key="1">
    <source>
        <dbReference type="EMBL" id="KAF2274593.1"/>
    </source>
</evidence>
<organism evidence="1 2">
    <name type="scientific">Westerdykella ornata</name>
    <dbReference type="NCBI Taxonomy" id="318751"/>
    <lineage>
        <taxon>Eukaryota</taxon>
        <taxon>Fungi</taxon>
        <taxon>Dikarya</taxon>
        <taxon>Ascomycota</taxon>
        <taxon>Pezizomycotina</taxon>
        <taxon>Dothideomycetes</taxon>
        <taxon>Pleosporomycetidae</taxon>
        <taxon>Pleosporales</taxon>
        <taxon>Sporormiaceae</taxon>
        <taxon>Westerdykella</taxon>
    </lineage>
</organism>
<dbReference type="RefSeq" id="XP_033652132.1">
    <property type="nucleotide sequence ID" value="XM_033792902.1"/>
</dbReference>
<sequence>MAEDLDGGTTASTCCIPSALLSSLRGYVLISAKQGRAEQIRPDRVEVTNSMHASGRIRIQANIPVEFASCITNVNAYLLYLPIYTLVMAAEQGVTVKGPGCKLHSALSALPPPSRPIVMLEVRPTIAAGSASSILLLSPEWSWDVMRTCTAAQKNPLRAIHSPCLFDGYKACTPYATLNGPKLESMNNNHDAEYAAICPTR</sequence>
<accession>A0A6A6JEJ9</accession>
<dbReference type="GeneID" id="54546077"/>